<protein>
    <submittedName>
        <fullName evidence="1">Uncharacterized protein</fullName>
    </submittedName>
</protein>
<comment type="caution">
    <text evidence="1">The sequence shown here is derived from an EMBL/GenBank/DDBJ whole genome shotgun (WGS) entry which is preliminary data.</text>
</comment>
<organism evidence="1 2">
    <name type="scientific">Pleurodeles waltl</name>
    <name type="common">Iberian ribbed newt</name>
    <dbReference type="NCBI Taxonomy" id="8319"/>
    <lineage>
        <taxon>Eukaryota</taxon>
        <taxon>Metazoa</taxon>
        <taxon>Chordata</taxon>
        <taxon>Craniata</taxon>
        <taxon>Vertebrata</taxon>
        <taxon>Euteleostomi</taxon>
        <taxon>Amphibia</taxon>
        <taxon>Batrachia</taxon>
        <taxon>Caudata</taxon>
        <taxon>Salamandroidea</taxon>
        <taxon>Salamandridae</taxon>
        <taxon>Pleurodelinae</taxon>
        <taxon>Pleurodeles</taxon>
    </lineage>
</organism>
<reference evidence="1" key="1">
    <citation type="journal article" date="2022" name="bioRxiv">
        <title>Sequencing and chromosome-scale assembly of the giantPleurodeles waltlgenome.</title>
        <authorList>
            <person name="Brown T."/>
            <person name="Elewa A."/>
            <person name="Iarovenko S."/>
            <person name="Subramanian E."/>
            <person name="Araus A.J."/>
            <person name="Petzold A."/>
            <person name="Susuki M."/>
            <person name="Suzuki K.-i.T."/>
            <person name="Hayashi T."/>
            <person name="Toyoda A."/>
            <person name="Oliveira C."/>
            <person name="Osipova E."/>
            <person name="Leigh N.D."/>
            <person name="Simon A."/>
            <person name="Yun M.H."/>
        </authorList>
    </citation>
    <scope>NUCLEOTIDE SEQUENCE</scope>
    <source>
        <strain evidence="1">20211129_DDA</strain>
        <tissue evidence="1">Liver</tissue>
    </source>
</reference>
<evidence type="ECO:0000313" key="1">
    <source>
        <dbReference type="EMBL" id="KAJ1129557.1"/>
    </source>
</evidence>
<dbReference type="EMBL" id="JANPWB010000011">
    <property type="protein sequence ID" value="KAJ1129557.1"/>
    <property type="molecule type" value="Genomic_DNA"/>
</dbReference>
<gene>
    <name evidence="1" type="ORF">NDU88_007925</name>
</gene>
<name>A0AAV7PQP1_PLEWA</name>
<dbReference type="AlphaFoldDB" id="A0AAV7PQP1"/>
<accession>A0AAV7PQP1</accession>
<evidence type="ECO:0000313" key="2">
    <source>
        <dbReference type="Proteomes" id="UP001066276"/>
    </source>
</evidence>
<keyword evidence="2" id="KW-1185">Reference proteome</keyword>
<proteinExistence type="predicted"/>
<dbReference type="Proteomes" id="UP001066276">
    <property type="component" value="Chromosome 7"/>
</dbReference>
<sequence length="118" mass="13324">MRLCRRAHTSWHSSEEHELRQWFLAPCMKKYTRANPLALNTPRAVYEEIHACDNPLALNTPLSLTVCSSDTLCPKYLSYIIEDTAADDVEMKIKISCCTEQEPATTSHEASPSSPNLK</sequence>